<reference evidence="2 3" key="1">
    <citation type="submission" date="2016-01" db="EMBL/GenBank/DDBJ databases">
        <authorList>
            <person name="McClelland M."/>
            <person name="Jain A."/>
            <person name="Saraogi P."/>
            <person name="Mendelson R."/>
            <person name="Westerman R."/>
            <person name="SanMiguel P."/>
            <person name="Csonka L."/>
        </authorList>
    </citation>
    <scope>NUCLEOTIDE SEQUENCE [LARGE SCALE GENOMIC DNA]</scope>
    <source>
        <strain evidence="2 3">R-53146</strain>
    </source>
</reference>
<dbReference type="Gene3D" id="3.90.70.10">
    <property type="entry name" value="Cysteine proteinases"/>
    <property type="match status" value="1"/>
</dbReference>
<organism evidence="2 3">
    <name type="scientific">Apibacter mensalis</name>
    <dbReference type="NCBI Taxonomy" id="1586267"/>
    <lineage>
        <taxon>Bacteria</taxon>
        <taxon>Pseudomonadati</taxon>
        <taxon>Bacteroidota</taxon>
        <taxon>Flavobacteriia</taxon>
        <taxon>Flavobacteriales</taxon>
        <taxon>Weeksellaceae</taxon>
        <taxon>Apibacter</taxon>
    </lineage>
</organism>
<dbReference type="GO" id="GO:0008233">
    <property type="term" value="F:peptidase activity"/>
    <property type="evidence" value="ECO:0007669"/>
    <property type="project" value="InterPro"/>
</dbReference>
<dbReference type="GO" id="GO:0005524">
    <property type="term" value="F:ATP binding"/>
    <property type="evidence" value="ECO:0007669"/>
    <property type="project" value="InterPro"/>
</dbReference>
<dbReference type="GO" id="GO:0016020">
    <property type="term" value="C:membrane"/>
    <property type="evidence" value="ECO:0007669"/>
    <property type="project" value="InterPro"/>
</dbReference>
<keyword evidence="3" id="KW-1185">Reference proteome</keyword>
<gene>
    <name evidence="2" type="ORF">Ga0061079_10618</name>
</gene>
<accession>A0A0X3APT8</accession>
<dbReference type="Pfam" id="PF03412">
    <property type="entry name" value="Peptidase_C39"/>
    <property type="match status" value="1"/>
</dbReference>
<feature type="domain" description="Peptidase C39" evidence="1">
    <location>
        <begin position="2"/>
        <end position="48"/>
    </location>
</feature>
<proteinExistence type="predicted"/>
<dbReference type="Proteomes" id="UP000182761">
    <property type="component" value="Unassembled WGS sequence"/>
</dbReference>
<dbReference type="AlphaFoldDB" id="A0A0X3APT8"/>
<dbReference type="STRING" id="1586267.GCA_001418685_01103"/>
<dbReference type="GO" id="GO:0006508">
    <property type="term" value="P:proteolysis"/>
    <property type="evidence" value="ECO:0007669"/>
    <property type="project" value="InterPro"/>
</dbReference>
<evidence type="ECO:0000313" key="2">
    <source>
        <dbReference type="EMBL" id="CVK16253.1"/>
    </source>
</evidence>
<sequence>MHHYVVIYKVHKNIVSFMDPAKGKIEAYKIEEFAKIWTGMLILLEPNEYFEQRNDKIGI</sequence>
<name>A0A0X3APT8_9FLAO</name>
<protein>
    <submittedName>
        <fullName evidence="2">Peptidase C39 family protein</fullName>
    </submittedName>
</protein>
<dbReference type="EMBL" id="FCOR01000006">
    <property type="protein sequence ID" value="CVK16253.1"/>
    <property type="molecule type" value="Genomic_DNA"/>
</dbReference>
<evidence type="ECO:0000313" key="3">
    <source>
        <dbReference type="Proteomes" id="UP000182761"/>
    </source>
</evidence>
<evidence type="ECO:0000259" key="1">
    <source>
        <dbReference type="Pfam" id="PF03412"/>
    </source>
</evidence>
<dbReference type="InterPro" id="IPR005074">
    <property type="entry name" value="Peptidase_C39"/>
</dbReference>